<evidence type="ECO:0000256" key="2">
    <source>
        <dbReference type="ARBA" id="ARBA00022840"/>
    </source>
</evidence>
<dbReference type="InterPro" id="IPR043129">
    <property type="entry name" value="ATPase_NBD"/>
</dbReference>
<dbReference type="FunFam" id="3.30.30.30:FF:000001">
    <property type="entry name" value="heat shock 70 kDa protein-like"/>
    <property type="match status" value="1"/>
</dbReference>
<name>A0A251N9U5_PRUPE</name>
<dbReference type="PRINTS" id="PR00301">
    <property type="entry name" value="HEATSHOCK70"/>
</dbReference>
<feature type="coiled-coil region" evidence="4">
    <location>
        <begin position="473"/>
        <end position="500"/>
    </location>
</feature>
<evidence type="ECO:0000256" key="4">
    <source>
        <dbReference type="SAM" id="Coils"/>
    </source>
</evidence>
<dbReference type="InterPro" id="IPR029047">
    <property type="entry name" value="HSP70_peptide-bd_sf"/>
</dbReference>
<dbReference type="SUPFAM" id="SSF53067">
    <property type="entry name" value="Actin-like ATPase domain"/>
    <property type="match status" value="2"/>
</dbReference>
<dbReference type="Pfam" id="PF00012">
    <property type="entry name" value="HSP70"/>
    <property type="match status" value="1"/>
</dbReference>
<dbReference type="InterPro" id="IPR013126">
    <property type="entry name" value="Hsp_70_fam"/>
</dbReference>
<dbReference type="PROSITE" id="PS00329">
    <property type="entry name" value="HSP70_2"/>
    <property type="match status" value="1"/>
</dbReference>
<dbReference type="GO" id="GO:0042026">
    <property type="term" value="P:protein refolding"/>
    <property type="evidence" value="ECO:0000318"/>
    <property type="project" value="GO_Central"/>
</dbReference>
<dbReference type="Gene3D" id="3.30.420.40">
    <property type="match status" value="2"/>
</dbReference>
<dbReference type="eggNOG" id="KOG0101">
    <property type="taxonomic scope" value="Eukaryota"/>
</dbReference>
<comment type="similarity">
    <text evidence="3">Belongs to the heat shock protein 70 family.</text>
</comment>
<reference evidence="5 6" key="1">
    <citation type="journal article" date="2013" name="Nat. Genet.">
        <title>The high-quality draft genome of peach (Prunus persica) identifies unique patterns of genetic diversity, domestication and genome evolution.</title>
        <authorList>
            <consortium name="International Peach Genome Initiative"/>
            <person name="Verde I."/>
            <person name="Abbott A.G."/>
            <person name="Scalabrin S."/>
            <person name="Jung S."/>
            <person name="Shu S."/>
            <person name="Marroni F."/>
            <person name="Zhebentyayeva T."/>
            <person name="Dettori M.T."/>
            <person name="Grimwood J."/>
            <person name="Cattonaro F."/>
            <person name="Zuccolo A."/>
            <person name="Rossini L."/>
            <person name="Jenkins J."/>
            <person name="Vendramin E."/>
            <person name="Meisel L.A."/>
            <person name="Decroocq V."/>
            <person name="Sosinski B."/>
            <person name="Prochnik S."/>
            <person name="Mitros T."/>
            <person name="Policriti A."/>
            <person name="Cipriani G."/>
            <person name="Dondini L."/>
            <person name="Ficklin S."/>
            <person name="Goodstein D.M."/>
            <person name="Xuan P."/>
            <person name="Del Fabbro C."/>
            <person name="Aramini V."/>
            <person name="Copetti D."/>
            <person name="Gonzalez S."/>
            <person name="Horner D.S."/>
            <person name="Falchi R."/>
            <person name="Lucas S."/>
            <person name="Mica E."/>
            <person name="Maldonado J."/>
            <person name="Lazzari B."/>
            <person name="Bielenberg D."/>
            <person name="Pirona R."/>
            <person name="Miculan M."/>
            <person name="Barakat A."/>
            <person name="Testolin R."/>
            <person name="Stella A."/>
            <person name="Tartarini S."/>
            <person name="Tonutti P."/>
            <person name="Arus P."/>
            <person name="Orellana A."/>
            <person name="Wells C."/>
            <person name="Main D."/>
            <person name="Vizzotto G."/>
            <person name="Silva H."/>
            <person name="Salamini F."/>
            <person name="Schmutz J."/>
            <person name="Morgante M."/>
            <person name="Rokhsar D.S."/>
        </authorList>
    </citation>
    <scope>NUCLEOTIDE SEQUENCE [LARGE SCALE GENOMIC DNA]</scope>
    <source>
        <strain evidence="6">cv. Nemared</strain>
    </source>
</reference>
<keyword evidence="6" id="KW-1185">Reference proteome</keyword>
<evidence type="ECO:0000256" key="1">
    <source>
        <dbReference type="ARBA" id="ARBA00022741"/>
    </source>
</evidence>
<dbReference type="FunFam" id="3.30.420.40:FF:000004">
    <property type="entry name" value="Molecular chaperone DnaK"/>
    <property type="match status" value="1"/>
</dbReference>
<dbReference type="Gene3D" id="2.60.34.10">
    <property type="entry name" value="Substrate Binding Domain Of DNAk, Chain A, domain 1"/>
    <property type="match status" value="1"/>
</dbReference>
<dbReference type="GO" id="GO:0016887">
    <property type="term" value="F:ATP hydrolysis activity"/>
    <property type="evidence" value="ECO:0000318"/>
    <property type="project" value="GO_Central"/>
</dbReference>
<dbReference type="PANTHER" id="PTHR19375">
    <property type="entry name" value="HEAT SHOCK PROTEIN 70KDA"/>
    <property type="match status" value="1"/>
</dbReference>
<dbReference type="Gene3D" id="3.90.640.10">
    <property type="entry name" value="Actin, Chain A, domain 4"/>
    <property type="match status" value="1"/>
</dbReference>
<dbReference type="GO" id="GO:0044183">
    <property type="term" value="F:protein folding chaperone"/>
    <property type="evidence" value="ECO:0000318"/>
    <property type="project" value="GO_Central"/>
</dbReference>
<dbReference type="AlphaFoldDB" id="A0A251N9U5"/>
<gene>
    <name evidence="5" type="ORF">PRUPE_7G108200</name>
</gene>
<dbReference type="GO" id="GO:0140662">
    <property type="term" value="F:ATP-dependent protein folding chaperone"/>
    <property type="evidence" value="ECO:0007669"/>
    <property type="project" value="InterPro"/>
</dbReference>
<accession>A0A251N9U5</accession>
<evidence type="ECO:0000313" key="6">
    <source>
        <dbReference type="Proteomes" id="UP000006882"/>
    </source>
</evidence>
<dbReference type="Gramene" id="ONH96107">
    <property type="protein sequence ID" value="ONH96107"/>
    <property type="gene ID" value="PRUPE_7G108200"/>
</dbReference>
<dbReference type="STRING" id="3760.A0A251N9U5"/>
<organism evidence="5 6">
    <name type="scientific">Prunus persica</name>
    <name type="common">Peach</name>
    <name type="synonym">Amygdalus persica</name>
    <dbReference type="NCBI Taxonomy" id="3760"/>
    <lineage>
        <taxon>Eukaryota</taxon>
        <taxon>Viridiplantae</taxon>
        <taxon>Streptophyta</taxon>
        <taxon>Embryophyta</taxon>
        <taxon>Tracheophyta</taxon>
        <taxon>Spermatophyta</taxon>
        <taxon>Magnoliopsida</taxon>
        <taxon>eudicotyledons</taxon>
        <taxon>Gunneridae</taxon>
        <taxon>Pentapetalae</taxon>
        <taxon>rosids</taxon>
        <taxon>fabids</taxon>
        <taxon>Rosales</taxon>
        <taxon>Rosaceae</taxon>
        <taxon>Amygdaloideae</taxon>
        <taxon>Amygdaleae</taxon>
        <taxon>Prunus</taxon>
    </lineage>
</organism>
<keyword evidence="1 3" id="KW-0547">Nucleotide-binding</keyword>
<protein>
    <submittedName>
        <fullName evidence="5">Uncharacterized protein</fullName>
    </submittedName>
</protein>
<dbReference type="Proteomes" id="UP000006882">
    <property type="component" value="Chromosome G7"/>
</dbReference>
<sequence length="749" mass="84342">MAVENMPPFPVPIKLTSDIYNYQQWKYISLSYFDCHNLSGIIHGTEPRPRGLWSTFSNWPGRHQKGSSWFNREQKAMNWLKATLSESLQQIVMAGADSSRNVWLNLEEHFAHLSHARIYQLKSDLHKVKKDPTIPMAEYLEKIKQLATDLAAASAPVESQDLLHVHILAGLPEQYNPVVKWIKHNPVSGWDDLCELLLKEEMRLDPQRTLRLRHTTPPSPPQEEEYAIGIDLGTTYSRVAVWQKDHVEIIHNDHGNRKTASYVAFTETDETHLVGDAAFNQVVRNTANSIFDTKRLIGRRFSDPSVQSDVKLWPFKVIEGPGDKPMIVVAHNGQEKQCSAEDISSMVLEKMRKISETYLGSTVKNAVITVPAYFNYSQRRATKEAGISAGLNVLHITNEPSAAAIAYGLNKKAGWSSPKNVMIFDLGGGTLDVSLLTMSSSGDFQVKATAGDTHLGGQDFDSRLVKYCVEEFKRKYKLDVSGNERALRRLKNECEKAKKRLSFESDFEVEIDCLCENTDFTITFTRAIFEQLNGDLFIKCMEPVKKCLTDANMDISSVDDVVLAGGSTRIPMVQQLLQEFFKGKELCKGVNPDEAVAYGAAVQAATLTRNGKGEFIQDYTLKDVTPLTIGLEFSDNKKFVKLIPRNSLIPVKKKIKCPIKDNPVSVDFRMYEGESSTPANLNFLGECSLRYIPPAPKLVHNFDVFFEIDPDGILSVFTEDKSSGQKNEIIINRDGPKNFEGIEREVMWF</sequence>
<dbReference type="GO" id="GO:0005737">
    <property type="term" value="C:cytoplasm"/>
    <property type="evidence" value="ECO:0000318"/>
    <property type="project" value="GO_Central"/>
</dbReference>
<keyword evidence="2 3" id="KW-0067">ATP-binding</keyword>
<dbReference type="GO" id="GO:0005524">
    <property type="term" value="F:ATP binding"/>
    <property type="evidence" value="ECO:0007669"/>
    <property type="project" value="UniProtKB-KW"/>
</dbReference>
<evidence type="ECO:0000256" key="3">
    <source>
        <dbReference type="RuleBase" id="RU003322"/>
    </source>
</evidence>
<dbReference type="EMBL" id="CM007657">
    <property type="protein sequence ID" value="ONH96107.1"/>
    <property type="molecule type" value="Genomic_DNA"/>
</dbReference>
<evidence type="ECO:0000313" key="5">
    <source>
        <dbReference type="EMBL" id="ONH96107.1"/>
    </source>
</evidence>
<dbReference type="GO" id="GO:0031072">
    <property type="term" value="F:heat shock protein binding"/>
    <property type="evidence" value="ECO:0000318"/>
    <property type="project" value="GO_Central"/>
</dbReference>
<keyword evidence="4" id="KW-0175">Coiled coil</keyword>
<dbReference type="Pfam" id="PF14223">
    <property type="entry name" value="Retrotran_gag_2"/>
    <property type="match status" value="1"/>
</dbReference>
<dbReference type="PROSITE" id="PS01036">
    <property type="entry name" value="HSP70_3"/>
    <property type="match status" value="1"/>
</dbReference>
<dbReference type="Gene3D" id="3.30.30.30">
    <property type="match status" value="1"/>
</dbReference>
<proteinExistence type="inferred from homology"/>
<dbReference type="InterPro" id="IPR018181">
    <property type="entry name" value="Heat_shock_70_CS"/>
</dbReference>
<dbReference type="SUPFAM" id="SSF100920">
    <property type="entry name" value="Heat shock protein 70kD (HSP70), peptide-binding domain"/>
    <property type="match status" value="1"/>
</dbReference>
<dbReference type="FunFam" id="3.90.640.10:FF:000002">
    <property type="entry name" value="Heat shock 70 kDa"/>
    <property type="match status" value="1"/>
</dbReference>
<dbReference type="PROSITE" id="PS00297">
    <property type="entry name" value="HSP70_1"/>
    <property type="match status" value="1"/>
</dbReference>